<evidence type="ECO:0000313" key="6">
    <source>
        <dbReference type="EMBL" id="KNE01571.1"/>
    </source>
</evidence>
<dbReference type="PANTHER" id="PTHR13475:SF3">
    <property type="entry name" value="NEUGRIN"/>
    <property type="match status" value="1"/>
</dbReference>
<dbReference type="EMBL" id="LGST01000009">
    <property type="protein sequence ID" value="KNE01571.1"/>
    <property type="molecule type" value="Genomic_DNA"/>
</dbReference>
<dbReference type="GO" id="GO:0005739">
    <property type="term" value="C:mitochondrion"/>
    <property type="evidence" value="ECO:0007669"/>
    <property type="project" value="UniProtKB-SubCell"/>
</dbReference>
<dbReference type="InterPro" id="IPR010487">
    <property type="entry name" value="NGRN/Rrg9"/>
</dbReference>
<comment type="caution">
    <text evidence="6">The sequence shown here is derived from an EMBL/GenBank/DDBJ whole genome shotgun (WGS) entry which is preliminary data.</text>
</comment>
<dbReference type="Proteomes" id="UP000037122">
    <property type="component" value="Unassembled WGS sequence"/>
</dbReference>
<organism evidence="6 7">
    <name type="scientific">Candidozyma auris</name>
    <name type="common">Yeast</name>
    <name type="synonym">Candida auris</name>
    <dbReference type="NCBI Taxonomy" id="498019"/>
    <lineage>
        <taxon>Eukaryota</taxon>
        <taxon>Fungi</taxon>
        <taxon>Dikarya</taxon>
        <taxon>Ascomycota</taxon>
        <taxon>Saccharomycotina</taxon>
        <taxon>Pichiomycetes</taxon>
        <taxon>Metschnikowiaceae</taxon>
        <taxon>Candidozyma</taxon>
    </lineage>
</organism>
<dbReference type="VEuPathDB" id="FungiDB:CJI96_0003985"/>
<name>A0A0L0P6C7_CANAR</name>
<feature type="compositionally biased region" description="Basic residues" evidence="5">
    <location>
        <begin position="193"/>
        <end position="206"/>
    </location>
</feature>
<evidence type="ECO:0000256" key="1">
    <source>
        <dbReference type="ARBA" id="ARBA00003548"/>
    </source>
</evidence>
<evidence type="ECO:0000313" key="7">
    <source>
        <dbReference type="Proteomes" id="UP000037122"/>
    </source>
</evidence>
<accession>A0A0L0P6C7</accession>
<dbReference type="VEuPathDB" id="FungiDB:CJI97_005279"/>
<comment type="subcellular location">
    <subcellularLocation>
        <location evidence="2">Mitochondrion</location>
    </subcellularLocation>
</comment>
<protein>
    <recommendedName>
        <fullName evidence="4">Required for respiratory growth protein 9, mitochondrial</fullName>
    </recommendedName>
</protein>
<dbReference type="PANTHER" id="PTHR13475">
    <property type="entry name" value="NEUGRIN"/>
    <property type="match status" value="1"/>
</dbReference>
<comment type="similarity">
    <text evidence="3">Belongs to the RRG9 family.</text>
</comment>
<evidence type="ECO:0000256" key="2">
    <source>
        <dbReference type="ARBA" id="ARBA00004173"/>
    </source>
</evidence>
<feature type="compositionally biased region" description="Polar residues" evidence="5">
    <location>
        <begin position="207"/>
        <end position="216"/>
    </location>
</feature>
<dbReference type="GO" id="GO:0005634">
    <property type="term" value="C:nucleus"/>
    <property type="evidence" value="ECO:0007669"/>
    <property type="project" value="TreeGrafter"/>
</dbReference>
<reference evidence="7" key="1">
    <citation type="journal article" date="2015" name="BMC Genomics">
        <title>Draft genome of a commonly misdiagnosed multidrug resistant pathogen Candida auris.</title>
        <authorList>
            <person name="Chatterjee S."/>
            <person name="Alampalli S.V."/>
            <person name="Nageshan R.K."/>
            <person name="Chettiar S.T."/>
            <person name="Joshi S."/>
            <person name="Tatu U.S."/>
        </authorList>
    </citation>
    <scope>NUCLEOTIDE SEQUENCE [LARGE SCALE GENOMIC DNA]</scope>
    <source>
        <strain evidence="7">6684</strain>
    </source>
</reference>
<feature type="region of interest" description="Disordered" evidence="5">
    <location>
        <begin position="186"/>
        <end position="216"/>
    </location>
</feature>
<dbReference type="VEuPathDB" id="FungiDB:B9J08_005195"/>
<gene>
    <name evidence="6" type="ORF">QG37_01402</name>
</gene>
<dbReference type="VEuPathDB" id="FungiDB:CJJ07_000271"/>
<sequence length="216" mass="25670">MMLLFESSKFNLSGMWCRICFQKTLMKPAGKKGITAPGLLNFRMFSKLSSSEEAYRRKIMEAEKEQDKKAPMWVKRDQSLRKRYGNWNPTRKLSRQQVQDIRDLKQQMPLIKTIQIADIFQINPESIRRILKSKWTPTEKELKEIEERAVRRKAKRQEKAAAEAQLPDEPTVVKVKGLIAQRQREQRKLIERKQKHTEKRRERRKLYTTSVGDLID</sequence>
<evidence type="ECO:0000256" key="3">
    <source>
        <dbReference type="ARBA" id="ARBA00010895"/>
    </source>
</evidence>
<evidence type="ECO:0000256" key="5">
    <source>
        <dbReference type="SAM" id="MobiDB-lite"/>
    </source>
</evidence>
<dbReference type="Pfam" id="PF06413">
    <property type="entry name" value="Neugrin"/>
    <property type="match status" value="1"/>
</dbReference>
<proteinExistence type="inferred from homology"/>
<comment type="function">
    <text evidence="1">Required for respiratory activity and maintenance and expression of the mitochondrial genome.</text>
</comment>
<dbReference type="VEuPathDB" id="FungiDB:QG37_01402"/>
<dbReference type="VEuPathDB" id="FungiDB:CJJ09_004157"/>
<evidence type="ECO:0000256" key="4">
    <source>
        <dbReference type="ARBA" id="ARBA00013566"/>
    </source>
</evidence>
<dbReference type="AlphaFoldDB" id="A0A0L0P6C7"/>